<dbReference type="EMBL" id="CP050472">
    <property type="protein sequence ID" value="UTZ34841.1"/>
    <property type="molecule type" value="Genomic_DNA"/>
</dbReference>
<reference evidence="1" key="1">
    <citation type="submission" date="2020-03" db="EMBL/GenBank/DDBJ databases">
        <title>Five strains of Vibrio campbellii isolated from Mariana Trench.</title>
        <authorList>
            <person name="Liang J."/>
            <person name="Zhang X.-H."/>
        </authorList>
    </citation>
    <scope>NUCLEOTIDE SEQUENCE</scope>
    <source>
        <strain evidence="1">LJC013</strain>
        <plasmid evidence="1">unnamed1</plasmid>
    </source>
</reference>
<evidence type="ECO:0000313" key="1">
    <source>
        <dbReference type="EMBL" id="UTZ34841.1"/>
    </source>
</evidence>
<sequence>MVSLKTNIIELQRVNPAPFSSDLILCKSDWLKTKRLYLLPGSTTKVGNVPLGNVIGHVQPMYPSMEWGECLSGKYLKRIRGCLDDLDKNPDYYLDSVNTKDMSFIKIGDDYLLETGKHRLITARFFFHFNAQHLQNQAVLKNVEITEMQPDHEFMAFKAALESESVHYPDLKYDWHYERLHINEGCLYVYNRKKKTGIWYRRSDLPSLINHLKRPSLLKKWRNERTHRLITVKECFHLMGRAYSPLACKCSRNYKHQ</sequence>
<keyword evidence="1" id="KW-0614">Plasmid</keyword>
<dbReference type="Proteomes" id="UP001059912">
    <property type="component" value="Plasmid unnamed1"/>
</dbReference>
<organism evidence="1 2">
    <name type="scientific">Vibrio campbellii</name>
    <dbReference type="NCBI Taxonomy" id="680"/>
    <lineage>
        <taxon>Bacteria</taxon>
        <taxon>Pseudomonadati</taxon>
        <taxon>Pseudomonadota</taxon>
        <taxon>Gammaproteobacteria</taxon>
        <taxon>Vibrionales</taxon>
        <taxon>Vibrionaceae</taxon>
        <taxon>Vibrio</taxon>
    </lineage>
</organism>
<evidence type="ECO:0000313" key="2">
    <source>
        <dbReference type="Proteomes" id="UP001059912"/>
    </source>
</evidence>
<name>A0ABY5IKK1_9VIBR</name>
<dbReference type="RefSeq" id="WP_255905223.1">
    <property type="nucleotide sequence ID" value="NZ_CP050472.1"/>
</dbReference>
<accession>A0ABY5IKK1</accession>
<gene>
    <name evidence="1" type="ORF">HB762_26640</name>
</gene>
<keyword evidence="2" id="KW-1185">Reference proteome</keyword>
<proteinExistence type="predicted"/>
<protein>
    <submittedName>
        <fullName evidence="1">Uncharacterized protein</fullName>
    </submittedName>
</protein>
<geneLocation type="plasmid" evidence="1 2">
    <name>unnamed1</name>
</geneLocation>